<proteinExistence type="predicted"/>
<name>A0ABU8S9J6_9SPHN</name>
<accession>A0ABU8S9J6</accession>
<evidence type="ECO:0000313" key="2">
    <source>
        <dbReference type="Proteomes" id="UP001379235"/>
    </source>
</evidence>
<dbReference type="EMBL" id="JBBHJY010000004">
    <property type="protein sequence ID" value="MEJ6010148.1"/>
    <property type="molecule type" value="Genomic_DNA"/>
</dbReference>
<reference evidence="1 2" key="1">
    <citation type="submission" date="2024-03" db="EMBL/GenBank/DDBJ databases">
        <authorList>
            <person name="Jo J.-H."/>
        </authorList>
    </citation>
    <scope>NUCLEOTIDE SEQUENCE [LARGE SCALE GENOMIC DNA]</scope>
    <source>
        <strain evidence="1 2">AS3R-12</strain>
    </source>
</reference>
<keyword evidence="2" id="KW-1185">Reference proteome</keyword>
<evidence type="ECO:0000313" key="1">
    <source>
        <dbReference type="EMBL" id="MEJ6010148.1"/>
    </source>
</evidence>
<gene>
    <name evidence="1" type="ORF">WG900_09475</name>
</gene>
<sequence>MSRLGSAEGSPPACATLRIRAASSRASSSVSLLTLFQRNIIPDVRTITQGAGFNGTKPEVTALTAHLHPQNPKPAASGLDQKIQATAVSIPPRLGLLYELGG</sequence>
<dbReference type="Proteomes" id="UP001379235">
    <property type="component" value="Unassembled WGS sequence"/>
</dbReference>
<organism evidence="1 2">
    <name type="scientific">Novosphingobium aquae</name>
    <dbReference type="NCBI Taxonomy" id="3133435"/>
    <lineage>
        <taxon>Bacteria</taxon>
        <taxon>Pseudomonadati</taxon>
        <taxon>Pseudomonadota</taxon>
        <taxon>Alphaproteobacteria</taxon>
        <taxon>Sphingomonadales</taxon>
        <taxon>Sphingomonadaceae</taxon>
        <taxon>Novosphingobium</taxon>
    </lineage>
</organism>
<protein>
    <submittedName>
        <fullName evidence="1">Uncharacterized protein</fullName>
    </submittedName>
</protein>
<comment type="caution">
    <text evidence="1">The sequence shown here is derived from an EMBL/GenBank/DDBJ whole genome shotgun (WGS) entry which is preliminary data.</text>
</comment>